<gene>
    <name evidence="9 12" type="primary">mfd</name>
    <name evidence="12" type="ORF">JF888_04790</name>
</gene>
<dbReference type="SMART" id="SM00490">
    <property type="entry name" value="HELICc"/>
    <property type="match status" value="1"/>
</dbReference>
<evidence type="ECO:0000256" key="7">
    <source>
        <dbReference type="ARBA" id="ARBA00023125"/>
    </source>
</evidence>
<dbReference type="SUPFAM" id="SSF141259">
    <property type="entry name" value="CarD-like"/>
    <property type="match status" value="1"/>
</dbReference>
<dbReference type="InterPro" id="IPR027417">
    <property type="entry name" value="P-loop_NTPase"/>
</dbReference>
<dbReference type="Gene3D" id="3.90.1150.50">
    <property type="entry name" value="Transcription-repair-coupling factor, D7 domain"/>
    <property type="match status" value="1"/>
</dbReference>
<dbReference type="InterPro" id="IPR036101">
    <property type="entry name" value="CarD-like/TRCF_RID_sf"/>
</dbReference>
<evidence type="ECO:0000256" key="3">
    <source>
        <dbReference type="ARBA" id="ARBA00022763"/>
    </source>
</evidence>
<dbReference type="InterPro" id="IPR005118">
    <property type="entry name" value="TRCF_C"/>
</dbReference>
<dbReference type="PROSITE" id="PS51194">
    <property type="entry name" value="HELICASE_CTER"/>
    <property type="match status" value="1"/>
</dbReference>
<dbReference type="GO" id="GO:0016787">
    <property type="term" value="F:hydrolase activity"/>
    <property type="evidence" value="ECO:0007669"/>
    <property type="project" value="UniProtKB-KW"/>
</dbReference>
<dbReference type="NCBIfam" id="TIGR00580">
    <property type="entry name" value="mfd"/>
    <property type="match status" value="1"/>
</dbReference>
<keyword evidence="7 9" id="KW-0238">DNA-binding</keyword>
<keyword evidence="8 9" id="KW-0234">DNA repair</keyword>
<dbReference type="InterPro" id="IPR041471">
    <property type="entry name" value="UvrB_inter"/>
</dbReference>
<evidence type="ECO:0000256" key="5">
    <source>
        <dbReference type="ARBA" id="ARBA00022806"/>
    </source>
</evidence>
<evidence type="ECO:0000259" key="10">
    <source>
        <dbReference type="PROSITE" id="PS51192"/>
    </source>
</evidence>
<evidence type="ECO:0000256" key="9">
    <source>
        <dbReference type="HAMAP-Rule" id="MF_00969"/>
    </source>
</evidence>
<dbReference type="Gene3D" id="3.30.2060.10">
    <property type="entry name" value="Penicillin-binding protein 1b domain"/>
    <property type="match status" value="1"/>
</dbReference>
<proteinExistence type="inferred from homology"/>
<reference evidence="12 13" key="1">
    <citation type="submission" date="2020-10" db="EMBL/GenBank/DDBJ databases">
        <title>Ca. Dormibacterota MAGs.</title>
        <authorList>
            <person name="Montgomery K."/>
        </authorList>
    </citation>
    <scope>NUCLEOTIDE SEQUENCE [LARGE SCALE GENOMIC DNA]</scope>
    <source>
        <strain evidence="12">SC8811_S16_3</strain>
    </source>
</reference>
<dbReference type="Pfam" id="PF03461">
    <property type="entry name" value="TRCF"/>
    <property type="match status" value="1"/>
</dbReference>
<dbReference type="PANTHER" id="PTHR47964:SF1">
    <property type="entry name" value="ATP-DEPENDENT DNA HELICASE HOMOLOG RECG, CHLOROPLASTIC"/>
    <property type="match status" value="1"/>
</dbReference>
<dbReference type="GO" id="GO:0005737">
    <property type="term" value="C:cytoplasm"/>
    <property type="evidence" value="ECO:0007669"/>
    <property type="project" value="UniProtKB-SubCell"/>
</dbReference>
<comment type="function">
    <text evidence="9">Couples transcription and DNA repair by recognizing RNA polymerase (RNAP) stalled at DNA lesions. Mediates ATP-dependent release of RNAP and its truncated transcript from the DNA, and recruitment of nucleotide excision repair machinery to the damaged site.</text>
</comment>
<dbReference type="Pfam" id="PF02559">
    <property type="entry name" value="CarD_TRCF_RID"/>
    <property type="match status" value="1"/>
</dbReference>
<evidence type="ECO:0000256" key="6">
    <source>
        <dbReference type="ARBA" id="ARBA00022840"/>
    </source>
</evidence>
<dbReference type="GO" id="GO:0005524">
    <property type="term" value="F:ATP binding"/>
    <property type="evidence" value="ECO:0007669"/>
    <property type="project" value="UniProtKB-UniRule"/>
</dbReference>
<evidence type="ECO:0000256" key="8">
    <source>
        <dbReference type="ARBA" id="ARBA00023204"/>
    </source>
</evidence>
<dbReference type="GO" id="GO:0003684">
    <property type="term" value="F:damaged DNA binding"/>
    <property type="evidence" value="ECO:0007669"/>
    <property type="project" value="InterPro"/>
</dbReference>
<protein>
    <recommendedName>
        <fullName evidence="9">Transcription-repair-coupling factor</fullName>
        <shortName evidence="9">TRCF</shortName>
        <ecNumber evidence="9">3.6.4.-</ecNumber>
    </recommendedName>
</protein>
<dbReference type="Proteomes" id="UP000620075">
    <property type="component" value="Unassembled WGS sequence"/>
</dbReference>
<dbReference type="SMART" id="SM00982">
    <property type="entry name" value="TRCF"/>
    <property type="match status" value="1"/>
</dbReference>
<dbReference type="Gene3D" id="3.40.50.11180">
    <property type="match status" value="1"/>
</dbReference>
<dbReference type="SUPFAM" id="SSF52540">
    <property type="entry name" value="P-loop containing nucleoside triphosphate hydrolases"/>
    <property type="match status" value="2"/>
</dbReference>
<dbReference type="RefSeq" id="WP_338177044.1">
    <property type="nucleotide sequence ID" value="NZ_JAEKNQ010000019.1"/>
</dbReference>
<dbReference type="Pfam" id="PF00271">
    <property type="entry name" value="Helicase_C"/>
    <property type="match status" value="1"/>
</dbReference>
<evidence type="ECO:0000259" key="11">
    <source>
        <dbReference type="PROSITE" id="PS51194"/>
    </source>
</evidence>
<dbReference type="AlphaFoldDB" id="A0A934K9L3"/>
<keyword evidence="6 9" id="KW-0067">ATP-binding</keyword>
<organism evidence="12 13">
    <name type="scientific">Candidatus Dormiibacter inghamiae</name>
    <dbReference type="NCBI Taxonomy" id="3127013"/>
    <lineage>
        <taxon>Bacteria</taxon>
        <taxon>Bacillati</taxon>
        <taxon>Candidatus Dormiibacterota</taxon>
        <taxon>Candidatus Dormibacteria</taxon>
        <taxon>Candidatus Dormibacterales</taxon>
        <taxon>Candidatus Dormibacteraceae</taxon>
        <taxon>Candidatus Dormiibacter</taxon>
    </lineage>
</organism>
<feature type="domain" description="Helicase C-terminal" evidence="11">
    <location>
        <begin position="830"/>
        <end position="988"/>
    </location>
</feature>
<dbReference type="SMART" id="SM01058">
    <property type="entry name" value="CarD_TRCF"/>
    <property type="match status" value="1"/>
</dbReference>
<dbReference type="Gene3D" id="3.40.50.300">
    <property type="entry name" value="P-loop containing nucleotide triphosphate hydrolases"/>
    <property type="match status" value="2"/>
</dbReference>
<dbReference type="InterPro" id="IPR014001">
    <property type="entry name" value="Helicase_ATP-bd"/>
</dbReference>
<sequence>MRRLAERLFPEALRPWLEQALGPGRQSGEALSVGRLPRPAWAPLSAVLSHWATGQLPTLPVIVLCSHPARLRDELRLWLTSGPSALLFAEITVSLLDRPPAFDEAVAQRLEALAALAAVRQAQGAEPASTGARGCLLVSSRRAALRMTLSPQDLEQATLTLRPGLELEPGDLARRLVEMGYVREALAETPGQFSLRGGILDVFPAAARTPVRAEFFGAELETLRLYDPQNQRSVMASPEALIRPGRELLLGPRRGETAAARLRAEAGLEQLRQDVRDDWEQELGRLQQGHGFAGVELYGAYLDAGRPSLFDHLPDRALVLDFEPERQAAEAQEQERETLMLAEAEAGDGELPPGFVPPLVSADRLLRPPVAAWLQLSAAEPAAGETIDLGWRELDPVVGRQDALAAVVQRAGAGHSVVLASEQSERLGALLAEAGRTEAPTAAELDLAEALPHGLSLADVDLPAGCRLESAQIEFWSDAELFGRIRRQAARPPRRSSRGEATLHLEFQPGELVVHVDHGIARFTGMRLIDSDDPDGGRGQIQREYLELEYAEGDRLFVPVESLDRVQKYLGGTDEHPPLHRLGTGDWERARSRVNKSVQDVAEDLLRLYSQKEARPGFAFSPDVPWQAELEMSFPYEETPDQLSAMAEIKADMESERPMDRLLCGDVGFGKTELALRAAFKAVMSGKQVAVLAPTTVLVQQHYQVFSARLAKYPVTIEVLSRFRTEEEQKRTLAGVKAGAVDIVIATHRLLQRDVRFKRLGLLIIDEEQRFGVMQKERLRRLRANLDVLSLSATPIPRTMHMAVVGIRDMSVVQTPPEDRQPIKTYVTADDEELVREVLSREIDRGGQVFYVHNRVRSIDKAAERVRRLVKGARVAVGHGQMEEEQLARVMIEFAEGRHDVLVCTTIIESGLDIPNVNTMVVERADRFGLSQLYQLRGRVGRSGKRAYAYFLYDPRRSLTEAADKRLDVMSGLHELGQGFKIALRDLEIRGAGNLLGTEQHGAIAAVGFEMYLQMLQAAVAKLRSGAEEVEAGDVLTTPDINIDLPLDHFVPRSFIRDERLRLGAYRDLAAAETEAELEGALRSLRDRYGPAPAQLGNLVYSLRVKIKGQKLGLRSVAGDGQAIVLKVDPDRYLDVAELERRLPGRLKIGLNRLTMRRQGEGWRQDLLSLLDQMHELYELKGVAS</sequence>
<dbReference type="PANTHER" id="PTHR47964">
    <property type="entry name" value="ATP-DEPENDENT DNA HELICASE HOMOLOG RECG, CHLOROPLASTIC"/>
    <property type="match status" value="1"/>
</dbReference>
<dbReference type="EC" id="3.6.4.-" evidence="9"/>
<keyword evidence="1 9" id="KW-0963">Cytoplasm</keyword>
<dbReference type="Gene3D" id="2.40.10.170">
    <property type="match status" value="1"/>
</dbReference>
<evidence type="ECO:0000313" key="13">
    <source>
        <dbReference type="Proteomes" id="UP000620075"/>
    </source>
</evidence>
<dbReference type="PROSITE" id="PS51192">
    <property type="entry name" value="HELICASE_ATP_BIND_1"/>
    <property type="match status" value="1"/>
</dbReference>
<keyword evidence="4 9" id="KW-0378">Hydrolase</keyword>
<dbReference type="GO" id="GO:0006355">
    <property type="term" value="P:regulation of DNA-templated transcription"/>
    <property type="evidence" value="ECO:0007669"/>
    <property type="project" value="UniProtKB-UniRule"/>
</dbReference>
<comment type="caution">
    <text evidence="12">The sequence shown here is derived from an EMBL/GenBank/DDBJ whole genome shotgun (WGS) entry which is preliminary data.</text>
</comment>
<keyword evidence="2 9" id="KW-0547">Nucleotide-binding</keyword>
<evidence type="ECO:0000313" key="12">
    <source>
        <dbReference type="EMBL" id="MBJ7602499.1"/>
    </source>
</evidence>
<dbReference type="InterPro" id="IPR011545">
    <property type="entry name" value="DEAD/DEAH_box_helicase_dom"/>
</dbReference>
<dbReference type="GO" id="GO:0000716">
    <property type="term" value="P:transcription-coupled nucleotide-excision repair, DNA damage recognition"/>
    <property type="evidence" value="ECO:0007669"/>
    <property type="project" value="UniProtKB-UniRule"/>
</dbReference>
<dbReference type="HAMAP" id="MF_00969">
    <property type="entry name" value="TRCF"/>
    <property type="match status" value="1"/>
</dbReference>
<dbReference type="CDD" id="cd17991">
    <property type="entry name" value="DEXHc_TRCF"/>
    <property type="match status" value="1"/>
</dbReference>
<evidence type="ECO:0000256" key="1">
    <source>
        <dbReference type="ARBA" id="ARBA00022490"/>
    </source>
</evidence>
<dbReference type="Pfam" id="PF00270">
    <property type="entry name" value="DEAD"/>
    <property type="match status" value="1"/>
</dbReference>
<evidence type="ECO:0000256" key="2">
    <source>
        <dbReference type="ARBA" id="ARBA00022741"/>
    </source>
</evidence>
<dbReference type="InterPro" id="IPR001650">
    <property type="entry name" value="Helicase_C-like"/>
</dbReference>
<dbReference type="InterPro" id="IPR037235">
    <property type="entry name" value="TRCF-like_C_D7"/>
</dbReference>
<dbReference type="InterPro" id="IPR047112">
    <property type="entry name" value="RecG/Mfd"/>
</dbReference>
<dbReference type="EMBL" id="JAEKNQ010000019">
    <property type="protein sequence ID" value="MBJ7602499.1"/>
    <property type="molecule type" value="Genomic_DNA"/>
</dbReference>
<keyword evidence="3 9" id="KW-0227">DNA damage</keyword>
<dbReference type="InterPro" id="IPR004576">
    <property type="entry name" value="Mfd"/>
</dbReference>
<comment type="similarity">
    <text evidence="9">In the C-terminal section; belongs to the helicase family. RecG subfamily.</text>
</comment>
<dbReference type="InterPro" id="IPR003711">
    <property type="entry name" value="CarD-like/TRCF_RID"/>
</dbReference>
<dbReference type="Pfam" id="PF17757">
    <property type="entry name" value="UvrB_inter"/>
    <property type="match status" value="1"/>
</dbReference>
<comment type="subcellular location">
    <subcellularLocation>
        <location evidence="9">Cytoplasm</location>
    </subcellularLocation>
</comment>
<comment type="similarity">
    <text evidence="9">In the N-terminal section; belongs to the UvrB family.</text>
</comment>
<dbReference type="SUPFAM" id="SSF143517">
    <property type="entry name" value="TRCF domain-like"/>
    <property type="match status" value="1"/>
</dbReference>
<feature type="domain" description="Helicase ATP-binding" evidence="10">
    <location>
        <begin position="652"/>
        <end position="813"/>
    </location>
</feature>
<dbReference type="SMART" id="SM00487">
    <property type="entry name" value="DEXDc"/>
    <property type="match status" value="1"/>
</dbReference>
<evidence type="ECO:0000256" key="4">
    <source>
        <dbReference type="ARBA" id="ARBA00022801"/>
    </source>
</evidence>
<dbReference type="GO" id="GO:0003678">
    <property type="term" value="F:DNA helicase activity"/>
    <property type="evidence" value="ECO:0007669"/>
    <property type="project" value="TreeGrafter"/>
</dbReference>
<accession>A0A934K9L3</accession>
<name>A0A934K9L3_9BACT</name>
<keyword evidence="5" id="KW-0347">Helicase</keyword>